<accession>A0A1M6ZYD9</accession>
<dbReference type="Proteomes" id="UP000184031">
    <property type="component" value="Unassembled WGS sequence"/>
</dbReference>
<name>A0A1M6ZYD9_9FLAO</name>
<dbReference type="EMBL" id="FRAT01000009">
    <property type="protein sequence ID" value="SHL35501.1"/>
    <property type="molecule type" value="Genomic_DNA"/>
</dbReference>
<evidence type="ECO:0000313" key="3">
    <source>
        <dbReference type="Proteomes" id="UP000184031"/>
    </source>
</evidence>
<dbReference type="SUPFAM" id="SSF47226">
    <property type="entry name" value="Histidine-containing phosphotransfer domain, HPT domain"/>
    <property type="match status" value="1"/>
</dbReference>
<comment type="caution">
    <text evidence="2">The sequence shown here is derived from an EMBL/GenBank/DDBJ whole genome shotgun (WGS) entry which is preliminary data.</text>
</comment>
<protein>
    <submittedName>
        <fullName evidence="2">Uncharacterized protein</fullName>
    </submittedName>
</protein>
<proteinExistence type="predicted"/>
<sequence>MTTKSESYGTLNCDPLVLSRFLVWNINFFTCTILGTRELLSYLEKLEIGLSSFSYEELGTVEAGELKKSFEVFKNGLEDKVFGVGEIKQLENICQRVGIHGLGVNSKDQQKIPQKQPAIMKLIDALENTPLNNEQRELLKALRTLAQSQESNMKNTGNPMPAYFQTIEKSLEPEANHSISLKSVLEECMGQMDLMEELVRMFRQNVLEFIGGAHIHIKNEDHASLDLACQKVVPSLRMMKTFGLLETAQQMAILCRTDKDMKHLSFLYNQFLAEFPSVEEQVDFEMQVLRTI</sequence>
<reference evidence="2 3" key="1">
    <citation type="submission" date="2016-11" db="EMBL/GenBank/DDBJ databases">
        <authorList>
            <person name="Varghese N."/>
            <person name="Submissions S."/>
        </authorList>
    </citation>
    <scope>NUCLEOTIDE SEQUENCE [LARGE SCALE GENOMIC DNA]</scope>
    <source>
        <strain evidence="2 3">CGMCC 1.12174</strain>
        <strain evidence="1 4">DSM 26351</strain>
    </source>
</reference>
<dbReference type="STRING" id="1055723.SAMN05216293_3286"/>
<dbReference type="Proteomes" id="UP000198940">
    <property type="component" value="Unassembled WGS sequence"/>
</dbReference>
<evidence type="ECO:0000313" key="4">
    <source>
        <dbReference type="Proteomes" id="UP000198940"/>
    </source>
</evidence>
<dbReference type="AlphaFoldDB" id="A0A1M6ZYD9"/>
<dbReference type="GO" id="GO:0000160">
    <property type="term" value="P:phosphorelay signal transduction system"/>
    <property type="evidence" value="ECO:0007669"/>
    <property type="project" value="InterPro"/>
</dbReference>
<evidence type="ECO:0000313" key="2">
    <source>
        <dbReference type="EMBL" id="SHL35501.1"/>
    </source>
</evidence>
<evidence type="ECO:0000313" key="1">
    <source>
        <dbReference type="EMBL" id="SFC27612.1"/>
    </source>
</evidence>
<keyword evidence="4" id="KW-1185">Reference proteome</keyword>
<gene>
    <name evidence="1" type="ORF">SAMN04487891_10883</name>
    <name evidence="2" type="ORF">SAMN05216293_3286</name>
</gene>
<dbReference type="Gene3D" id="1.20.120.160">
    <property type="entry name" value="HPT domain"/>
    <property type="match status" value="1"/>
</dbReference>
<organism evidence="2 3">
    <name type="scientific">Flagellimonas taeanensis</name>
    <dbReference type="NCBI Taxonomy" id="1005926"/>
    <lineage>
        <taxon>Bacteria</taxon>
        <taxon>Pseudomonadati</taxon>
        <taxon>Bacteroidota</taxon>
        <taxon>Flavobacteriia</taxon>
        <taxon>Flavobacteriales</taxon>
        <taxon>Flavobacteriaceae</taxon>
        <taxon>Flagellimonas</taxon>
    </lineage>
</organism>
<dbReference type="InterPro" id="IPR036641">
    <property type="entry name" value="HPT_dom_sf"/>
</dbReference>
<dbReference type="EMBL" id="FOKU01000008">
    <property type="protein sequence ID" value="SFC27612.1"/>
    <property type="molecule type" value="Genomic_DNA"/>
</dbReference>